<dbReference type="SMART" id="SM00530">
    <property type="entry name" value="HTH_XRE"/>
    <property type="match status" value="1"/>
</dbReference>
<dbReference type="InterPro" id="IPR001387">
    <property type="entry name" value="Cro/C1-type_HTH"/>
</dbReference>
<dbReference type="Proteomes" id="UP000034489">
    <property type="component" value="Unassembled WGS sequence"/>
</dbReference>
<dbReference type="GO" id="GO:0003677">
    <property type="term" value="F:DNA binding"/>
    <property type="evidence" value="ECO:0007669"/>
    <property type="project" value="InterPro"/>
</dbReference>
<evidence type="ECO:0000313" key="3">
    <source>
        <dbReference type="Proteomes" id="UP000034489"/>
    </source>
</evidence>
<evidence type="ECO:0000259" key="1">
    <source>
        <dbReference type="PROSITE" id="PS50943"/>
    </source>
</evidence>
<dbReference type="InterPro" id="IPR010982">
    <property type="entry name" value="Lambda_DNA-bd_dom_sf"/>
</dbReference>
<accession>A0A0G0RR25</accession>
<gene>
    <name evidence="2" type="ORF">UT92_C0008G0007</name>
</gene>
<comment type="caution">
    <text evidence="2">The sequence shown here is derived from an EMBL/GenBank/DDBJ whole genome shotgun (WGS) entry which is preliminary data.</text>
</comment>
<feature type="domain" description="HTH cro/C1-type" evidence="1">
    <location>
        <begin position="25"/>
        <end position="80"/>
    </location>
</feature>
<dbReference type="Gene3D" id="1.10.260.40">
    <property type="entry name" value="lambda repressor-like DNA-binding domains"/>
    <property type="match status" value="1"/>
</dbReference>
<protein>
    <recommendedName>
        <fullName evidence="1">HTH cro/C1-type domain-containing protein</fullName>
    </recommendedName>
</protein>
<reference evidence="2 3" key="1">
    <citation type="journal article" date="2015" name="Nature">
        <title>rRNA introns, odd ribosomes, and small enigmatic genomes across a large radiation of phyla.</title>
        <authorList>
            <person name="Brown C.T."/>
            <person name="Hug L.A."/>
            <person name="Thomas B.C."/>
            <person name="Sharon I."/>
            <person name="Castelle C.J."/>
            <person name="Singh A."/>
            <person name="Wilkins M.J."/>
            <person name="Williams K.H."/>
            <person name="Banfield J.F."/>
        </authorList>
    </citation>
    <scope>NUCLEOTIDE SEQUENCE [LARGE SCALE GENOMIC DNA]</scope>
</reference>
<dbReference type="PROSITE" id="PS50943">
    <property type="entry name" value="HTH_CROC1"/>
    <property type="match status" value="1"/>
</dbReference>
<name>A0A0G0RR25_9BACT</name>
<organism evidence="2 3">
    <name type="scientific">Candidatus Curtissbacteria bacterium GW2011_GWA1_40_24</name>
    <dbReference type="NCBI Taxonomy" id="1618406"/>
    <lineage>
        <taxon>Bacteria</taxon>
        <taxon>Candidatus Curtissiibacteriota</taxon>
    </lineage>
</organism>
<dbReference type="CDD" id="cd00093">
    <property type="entry name" value="HTH_XRE"/>
    <property type="match status" value="1"/>
</dbReference>
<evidence type="ECO:0000313" key="2">
    <source>
        <dbReference type="EMBL" id="KKR55099.1"/>
    </source>
</evidence>
<dbReference type="EMBL" id="LBYQ01000008">
    <property type="protein sequence ID" value="KKR55099.1"/>
    <property type="molecule type" value="Genomic_DNA"/>
</dbReference>
<sequence>MDYKNRDDTKSFWWSMLLEFGEDVLAVKRRKTGQTQSDIAQKTGLNQSEISRIESGFTKPRDLPTLEAVCQAYQLSNSEKAKYVELITGYTSQNISESEEIINNLLEGQIPFIAHTNRSGSPRIAIEQAELIMNWVESQNISLDKYSQNTLNKISYLLLEESAAWWDSTSTQLVDSRTAKILDKMQQLTAAGKRSNTIATLYLDINKGFHDYIKQDYSKATSIFSEIRNSVFFAGNPWEIEVLRASTITLGKTGDFNGLKHNENNVLNKIKFEKLTPQNKGYLLEGLGRAYLEFDLPQSKKYLQESYSWIEIARGMPEFLNVRFVQSVRSNLLMMKRAKEETRKILTFAEPALVETERSGLVRHRNQILEIINSAA</sequence>
<dbReference type="Pfam" id="PF13560">
    <property type="entry name" value="HTH_31"/>
    <property type="match status" value="1"/>
</dbReference>
<dbReference type="SUPFAM" id="SSF47413">
    <property type="entry name" value="lambda repressor-like DNA-binding domains"/>
    <property type="match status" value="1"/>
</dbReference>
<dbReference type="AlphaFoldDB" id="A0A0G0RR25"/>
<proteinExistence type="predicted"/>